<gene>
    <name evidence="1" type="ORF">SS50377_13523</name>
    <name evidence="2" type="ORF">SS50377_23759</name>
</gene>
<dbReference type="AlphaFoldDB" id="V6LQB6"/>
<organism evidence="1">
    <name type="scientific">Spironucleus salmonicida</name>
    <dbReference type="NCBI Taxonomy" id="348837"/>
    <lineage>
        <taxon>Eukaryota</taxon>
        <taxon>Metamonada</taxon>
        <taxon>Diplomonadida</taxon>
        <taxon>Hexamitidae</taxon>
        <taxon>Hexamitinae</taxon>
        <taxon>Spironucleus</taxon>
    </lineage>
</organism>
<dbReference type="VEuPathDB" id="GiardiaDB:SS50377_23759"/>
<keyword evidence="3" id="KW-1185">Reference proteome</keyword>
<dbReference type="EMBL" id="AUWU02000004">
    <property type="protein sequence ID" value="KAH0573824.1"/>
    <property type="molecule type" value="Genomic_DNA"/>
</dbReference>
<evidence type="ECO:0000313" key="1">
    <source>
        <dbReference type="EMBL" id="EST46438.1"/>
    </source>
</evidence>
<reference evidence="2" key="2">
    <citation type="submission" date="2020-12" db="EMBL/GenBank/DDBJ databases">
        <title>New Spironucleus salmonicida genome in near-complete chromosomes.</title>
        <authorList>
            <person name="Xu F."/>
            <person name="Kurt Z."/>
            <person name="Jimenez-Gonzalez A."/>
            <person name="Astvaldsson A."/>
            <person name="Andersson J.O."/>
            <person name="Svard S.G."/>
        </authorList>
    </citation>
    <scope>NUCLEOTIDE SEQUENCE</scope>
    <source>
        <strain evidence="2">ATCC 50377</strain>
    </source>
</reference>
<proteinExistence type="predicted"/>
<protein>
    <submittedName>
        <fullName evidence="1">Uncharacterized protein</fullName>
    </submittedName>
</protein>
<dbReference type="Proteomes" id="UP000018208">
    <property type="component" value="Unassembled WGS sequence"/>
</dbReference>
<evidence type="ECO:0000313" key="2">
    <source>
        <dbReference type="EMBL" id="KAH0573824.1"/>
    </source>
</evidence>
<name>V6LQB6_9EUKA</name>
<dbReference type="EMBL" id="KI546074">
    <property type="protein sequence ID" value="EST46438.1"/>
    <property type="molecule type" value="Genomic_DNA"/>
</dbReference>
<sequence length="107" mass="12037">MEGHLVNGLLAETTPGAIYKMTPNLLAIDEAVLFEITPDPEKIEFLLDPMQCEAVIRAKKISQGKFRVDFSIYEANELKQIIMMVKTAEIEQIVMCRLIDGEIKVAL</sequence>
<reference evidence="1 2" key="1">
    <citation type="journal article" date="2014" name="PLoS Genet.">
        <title>The Genome of Spironucleus salmonicida Highlights a Fish Pathogen Adapted to Fluctuating Environments.</title>
        <authorList>
            <person name="Xu F."/>
            <person name="Jerlstrom-Hultqvist J."/>
            <person name="Einarsson E."/>
            <person name="Astvaldsson A."/>
            <person name="Svard S.G."/>
            <person name="Andersson J.O."/>
        </authorList>
    </citation>
    <scope>NUCLEOTIDE SEQUENCE</scope>
    <source>
        <strain evidence="2">ATCC 50377</strain>
    </source>
</reference>
<evidence type="ECO:0000313" key="3">
    <source>
        <dbReference type="Proteomes" id="UP000018208"/>
    </source>
</evidence>
<accession>V6LQB6</accession>